<dbReference type="PANTHER" id="PTHR11571:SF150">
    <property type="entry name" value="GLUTATHIONE S-TRANSFERASE"/>
    <property type="match status" value="1"/>
</dbReference>
<feature type="domain" description="GST N-terminal" evidence="1">
    <location>
        <begin position="25"/>
        <end position="108"/>
    </location>
</feature>
<dbReference type="PROSITE" id="PS50404">
    <property type="entry name" value="GST_NTER"/>
    <property type="match status" value="1"/>
</dbReference>
<dbReference type="OrthoDB" id="414243at2759"/>
<dbReference type="PANTHER" id="PTHR11571">
    <property type="entry name" value="GLUTATHIONE S-TRANSFERASE"/>
    <property type="match status" value="1"/>
</dbReference>
<name>A0A9P7XPY0_9FUNG</name>
<dbReference type="Gene3D" id="1.20.1050.10">
    <property type="match status" value="1"/>
</dbReference>
<organism evidence="3 4">
    <name type="scientific">Linnemannia hyalina</name>
    <dbReference type="NCBI Taxonomy" id="64524"/>
    <lineage>
        <taxon>Eukaryota</taxon>
        <taxon>Fungi</taxon>
        <taxon>Fungi incertae sedis</taxon>
        <taxon>Mucoromycota</taxon>
        <taxon>Mortierellomycotina</taxon>
        <taxon>Mortierellomycetes</taxon>
        <taxon>Mortierellales</taxon>
        <taxon>Mortierellaceae</taxon>
        <taxon>Linnemannia</taxon>
    </lineage>
</organism>
<gene>
    <name evidence="3" type="ORF">KI688_003693</name>
</gene>
<keyword evidence="4" id="KW-1185">Reference proteome</keyword>
<protein>
    <recommendedName>
        <fullName evidence="5">Glutathione S-transferase</fullName>
    </recommendedName>
</protein>
<evidence type="ECO:0000259" key="1">
    <source>
        <dbReference type="PROSITE" id="PS50404"/>
    </source>
</evidence>
<feature type="domain" description="GST C-terminal" evidence="2">
    <location>
        <begin position="110"/>
        <end position="246"/>
    </location>
</feature>
<dbReference type="InterPro" id="IPR040079">
    <property type="entry name" value="Glutathione_S-Trfase"/>
</dbReference>
<evidence type="ECO:0000313" key="3">
    <source>
        <dbReference type="EMBL" id="KAG9064503.1"/>
    </source>
</evidence>
<dbReference type="Gene3D" id="3.40.30.10">
    <property type="entry name" value="Glutaredoxin"/>
    <property type="match status" value="1"/>
</dbReference>
<dbReference type="InterPro" id="IPR004046">
    <property type="entry name" value="GST_C"/>
</dbReference>
<dbReference type="InterPro" id="IPR036282">
    <property type="entry name" value="Glutathione-S-Trfase_C_sf"/>
</dbReference>
<dbReference type="EMBL" id="JAHRHY010000014">
    <property type="protein sequence ID" value="KAG9064503.1"/>
    <property type="molecule type" value="Genomic_DNA"/>
</dbReference>
<dbReference type="InterPro" id="IPR050213">
    <property type="entry name" value="GST_superfamily"/>
</dbReference>
<dbReference type="SUPFAM" id="SSF47616">
    <property type="entry name" value="GST C-terminal domain-like"/>
    <property type="match status" value="1"/>
</dbReference>
<dbReference type="GO" id="GO:0006749">
    <property type="term" value="P:glutathione metabolic process"/>
    <property type="evidence" value="ECO:0007669"/>
    <property type="project" value="TreeGrafter"/>
</dbReference>
<evidence type="ECO:0000313" key="4">
    <source>
        <dbReference type="Proteomes" id="UP000707451"/>
    </source>
</evidence>
<evidence type="ECO:0000259" key="2">
    <source>
        <dbReference type="PROSITE" id="PS50405"/>
    </source>
</evidence>
<dbReference type="Proteomes" id="UP000707451">
    <property type="component" value="Unassembled WGS sequence"/>
</dbReference>
<comment type="caution">
    <text evidence="3">The sequence shown here is derived from an EMBL/GenBank/DDBJ whole genome shotgun (WGS) entry which is preliminary data.</text>
</comment>
<proteinExistence type="predicted"/>
<dbReference type="GO" id="GO:0004364">
    <property type="term" value="F:glutathione transferase activity"/>
    <property type="evidence" value="ECO:0007669"/>
    <property type="project" value="TreeGrafter"/>
</dbReference>
<evidence type="ECO:0008006" key="5">
    <source>
        <dbReference type="Google" id="ProtNLM"/>
    </source>
</evidence>
<dbReference type="Pfam" id="PF14497">
    <property type="entry name" value="GST_C_3"/>
    <property type="match status" value="1"/>
</dbReference>
<dbReference type="SFLD" id="SFLDS00019">
    <property type="entry name" value="Glutathione_Transferase_(cytos"/>
    <property type="match status" value="1"/>
</dbReference>
<dbReference type="InterPro" id="IPR004045">
    <property type="entry name" value="Glutathione_S-Trfase_N"/>
</dbReference>
<sequence>MLQTPVASTNLSSGELSALAACIDSKFVFSYFSVHGQALTTRALLCVAGADWEDNMIPLETWSTEHKAKFPYGTIPVLHEQFPNGQVLEICEIAAIEKYIAQKFHMVPDSLWDQVRHNEALSLSESLFKLWIFRASPHMDHNAHVGILMLLKTHTLPDYIHVMEKLLIKNGDNGHLVGDKFTHADVFTSVVLDYMISMRPLKDVLNKESAPRLFKLKSLVDAHLKYAAYRKSEAYAVASEGMNKRFSQGVFDIDFSRTFNLALE</sequence>
<dbReference type="PROSITE" id="PS50405">
    <property type="entry name" value="GST_CTER"/>
    <property type="match status" value="1"/>
</dbReference>
<accession>A0A9P7XPY0</accession>
<dbReference type="InterPro" id="IPR036249">
    <property type="entry name" value="Thioredoxin-like_sf"/>
</dbReference>
<dbReference type="SUPFAM" id="SSF52833">
    <property type="entry name" value="Thioredoxin-like"/>
    <property type="match status" value="1"/>
</dbReference>
<reference evidence="3" key="1">
    <citation type="submission" date="2021-06" db="EMBL/GenBank/DDBJ databases">
        <title>Genome Sequence of Mortierella hyaline Strain SCG-10, a Cold-Adapted, Nitrate-Reducing Fungus Isolated from Soil in Minnesota, USA.</title>
        <authorList>
            <person name="Aldossari N."/>
        </authorList>
    </citation>
    <scope>NUCLEOTIDE SEQUENCE</scope>
    <source>
        <strain evidence="3">SCG-10</strain>
    </source>
</reference>
<dbReference type="InterPro" id="IPR010987">
    <property type="entry name" value="Glutathione-S-Trfase_C-like"/>
</dbReference>
<dbReference type="AlphaFoldDB" id="A0A9P7XPY0"/>